<gene>
    <name evidence="2" type="ORF">Dsi01nite_032420</name>
</gene>
<dbReference type="AlphaFoldDB" id="A0A919PL29"/>
<name>A0A919PL29_9ACTN</name>
<organism evidence="2 3">
    <name type="scientific">Dactylosporangium siamense</name>
    <dbReference type="NCBI Taxonomy" id="685454"/>
    <lineage>
        <taxon>Bacteria</taxon>
        <taxon>Bacillati</taxon>
        <taxon>Actinomycetota</taxon>
        <taxon>Actinomycetes</taxon>
        <taxon>Micromonosporales</taxon>
        <taxon>Micromonosporaceae</taxon>
        <taxon>Dactylosporangium</taxon>
    </lineage>
</organism>
<dbReference type="Proteomes" id="UP000660611">
    <property type="component" value="Unassembled WGS sequence"/>
</dbReference>
<accession>A0A919PL29</accession>
<evidence type="ECO:0000313" key="2">
    <source>
        <dbReference type="EMBL" id="GIG45201.1"/>
    </source>
</evidence>
<dbReference type="SUPFAM" id="SSF102588">
    <property type="entry name" value="LmbE-like"/>
    <property type="match status" value="1"/>
</dbReference>
<evidence type="ECO:0000256" key="1">
    <source>
        <dbReference type="SAM" id="MobiDB-lite"/>
    </source>
</evidence>
<evidence type="ECO:0008006" key="4">
    <source>
        <dbReference type="Google" id="ProtNLM"/>
    </source>
</evidence>
<dbReference type="Gene3D" id="3.40.50.10320">
    <property type="entry name" value="LmbE-like"/>
    <property type="match status" value="1"/>
</dbReference>
<sequence>MTAFAGVPAPGTPPSAWDLLTGGEEPGPRVLRRRAEDHRALAGTGCEPVHLDFVGAVHRGAALDPAALRTALAEAIGAGDPVYVPAAIGGHPDHVATRDAALAVCADRRVLLYADQPYAVRFGWPAWVGGRAPAGGLDVDRWLGAQLAALTPGPPEVVRLEGTARAAKVRAVVEYRSQLAALTASAGHDFPNGPEWGYEVIWPLC</sequence>
<dbReference type="EMBL" id="BONQ01000050">
    <property type="protein sequence ID" value="GIG45201.1"/>
    <property type="molecule type" value="Genomic_DNA"/>
</dbReference>
<proteinExistence type="predicted"/>
<reference evidence="2" key="1">
    <citation type="submission" date="2021-01" db="EMBL/GenBank/DDBJ databases">
        <title>Whole genome shotgun sequence of Dactylosporangium siamense NBRC 106093.</title>
        <authorList>
            <person name="Komaki H."/>
            <person name="Tamura T."/>
        </authorList>
    </citation>
    <scope>NUCLEOTIDE SEQUENCE</scope>
    <source>
        <strain evidence="2">NBRC 106093</strain>
    </source>
</reference>
<comment type="caution">
    <text evidence="2">The sequence shown here is derived from an EMBL/GenBank/DDBJ whole genome shotgun (WGS) entry which is preliminary data.</text>
</comment>
<keyword evidence="3" id="KW-1185">Reference proteome</keyword>
<protein>
    <recommendedName>
        <fullName evidence="4">PIG-L family deacetylase</fullName>
    </recommendedName>
</protein>
<feature type="region of interest" description="Disordered" evidence="1">
    <location>
        <begin position="1"/>
        <end position="23"/>
    </location>
</feature>
<evidence type="ECO:0000313" key="3">
    <source>
        <dbReference type="Proteomes" id="UP000660611"/>
    </source>
</evidence>
<dbReference type="InterPro" id="IPR024078">
    <property type="entry name" value="LmbE-like_dom_sf"/>
</dbReference>